<dbReference type="PANTHER" id="PTHR44858:SF1">
    <property type="entry name" value="UDP-N-ACETYLGLUCOSAMINE--PEPTIDE N-ACETYLGLUCOSAMINYLTRANSFERASE SPINDLY-RELATED"/>
    <property type="match status" value="1"/>
</dbReference>
<feature type="repeat" description="TPR" evidence="3">
    <location>
        <begin position="31"/>
        <end position="64"/>
    </location>
</feature>
<dbReference type="SMART" id="SM00028">
    <property type="entry name" value="TPR"/>
    <property type="match status" value="5"/>
</dbReference>
<keyword evidence="1" id="KW-0677">Repeat</keyword>
<dbReference type="Proteomes" id="UP000516072">
    <property type="component" value="Chromosome"/>
</dbReference>
<dbReference type="Gene3D" id="1.25.40.10">
    <property type="entry name" value="Tetratricopeptide repeat domain"/>
    <property type="match status" value="1"/>
</dbReference>
<dbReference type="InterPro" id="IPR013360">
    <property type="entry name" value="Pilus_4_PilW"/>
</dbReference>
<dbReference type="InterPro" id="IPR050498">
    <property type="entry name" value="Ycf3"/>
</dbReference>
<dbReference type="NCBIfam" id="TIGR02521">
    <property type="entry name" value="type_IV_pilW"/>
    <property type="match status" value="1"/>
</dbReference>
<dbReference type="SUPFAM" id="SSF48452">
    <property type="entry name" value="TPR-like"/>
    <property type="match status" value="1"/>
</dbReference>
<dbReference type="Pfam" id="PF13431">
    <property type="entry name" value="TPR_17"/>
    <property type="match status" value="1"/>
</dbReference>
<feature type="repeat" description="TPR" evidence="3">
    <location>
        <begin position="65"/>
        <end position="98"/>
    </location>
</feature>
<sequence>MKFIRIFITIVVVTPPITGCFTPSTKMKEAAEINTQMGIEYFKQGDLKQAFQKLNRAIEEDPTLANAYSSLALLDQRLGKNKEAEKNFLKAIKLDSDSPETQNNYGVFLYQQGRYQEAERHFLNAVKNPFYSTPALAYENAGIATQRLGDYKKAEKHYLSALQIQKNLPVSLYHMAEIKFQLKQYNEAQEYLQRYQKIANNTAQSLWLGINIERSLHNEGMAAQYALFLKQNFPDSVENQMAQQSIEQVP</sequence>
<dbReference type="InterPro" id="IPR011990">
    <property type="entry name" value="TPR-like_helical_dom_sf"/>
</dbReference>
<evidence type="ECO:0000256" key="2">
    <source>
        <dbReference type="ARBA" id="ARBA00022803"/>
    </source>
</evidence>
<evidence type="ECO:0000313" key="5">
    <source>
        <dbReference type="Proteomes" id="UP000516072"/>
    </source>
</evidence>
<accession>A0A7G1QAY1</accession>
<feature type="repeat" description="TPR" evidence="3">
    <location>
        <begin position="135"/>
        <end position="168"/>
    </location>
</feature>
<proteinExistence type="predicted"/>
<dbReference type="AlphaFoldDB" id="A0A7G1QAY1"/>
<organism evidence="4 5">
    <name type="scientific">Candidatus Nitrosacidococcus tergens</name>
    <dbReference type="NCBI Taxonomy" id="553981"/>
    <lineage>
        <taxon>Bacteria</taxon>
        <taxon>Pseudomonadati</taxon>
        <taxon>Pseudomonadota</taxon>
        <taxon>Gammaproteobacteria</taxon>
        <taxon>Chromatiales</taxon>
        <taxon>Chromatiaceae</taxon>
        <taxon>Candidatus Nitrosacidococcus</taxon>
    </lineage>
</organism>
<evidence type="ECO:0000256" key="1">
    <source>
        <dbReference type="ARBA" id="ARBA00022737"/>
    </source>
</evidence>
<protein>
    <submittedName>
        <fullName evidence="4">Type IV pilus biogenesis/stability protein PilW</fullName>
    </submittedName>
</protein>
<dbReference type="PANTHER" id="PTHR44858">
    <property type="entry name" value="TETRATRICOPEPTIDE REPEAT PROTEIN 6"/>
    <property type="match status" value="1"/>
</dbReference>
<dbReference type="RefSeq" id="WP_197743843.1">
    <property type="nucleotide sequence ID" value="NZ_LR778175.1"/>
</dbReference>
<dbReference type="EMBL" id="LR778175">
    <property type="protein sequence ID" value="CAB1276336.1"/>
    <property type="molecule type" value="Genomic_DNA"/>
</dbReference>
<gene>
    <name evidence="4" type="ORF">NSCAC_1121</name>
</gene>
<reference evidence="4 5" key="1">
    <citation type="submission" date="2020-03" db="EMBL/GenBank/DDBJ databases">
        <authorList>
            <person name="Picone N."/>
        </authorList>
    </citation>
    <scope>NUCLEOTIDE SEQUENCE [LARGE SCALE GENOMIC DNA]</scope>
    <source>
        <strain evidence="4">NSCAC1</strain>
    </source>
</reference>
<dbReference type="InterPro" id="IPR019734">
    <property type="entry name" value="TPR_rpt"/>
</dbReference>
<dbReference type="Pfam" id="PF14559">
    <property type="entry name" value="TPR_19"/>
    <property type="match status" value="1"/>
</dbReference>
<keyword evidence="5" id="KW-1185">Reference proteome</keyword>
<evidence type="ECO:0000313" key="4">
    <source>
        <dbReference type="EMBL" id="CAB1276336.1"/>
    </source>
</evidence>
<dbReference type="Pfam" id="PF13414">
    <property type="entry name" value="TPR_11"/>
    <property type="match status" value="1"/>
</dbReference>
<dbReference type="KEGG" id="ntg:NSCAC_1121"/>
<name>A0A7G1QAY1_9GAMM</name>
<keyword evidence="2 3" id="KW-0802">TPR repeat</keyword>
<dbReference type="PROSITE" id="PS50005">
    <property type="entry name" value="TPR"/>
    <property type="match status" value="3"/>
</dbReference>
<evidence type="ECO:0000256" key="3">
    <source>
        <dbReference type="PROSITE-ProRule" id="PRU00339"/>
    </source>
</evidence>